<keyword evidence="2" id="KW-0805">Transcription regulation</keyword>
<dbReference type="Proteomes" id="UP001646157">
    <property type="component" value="Unassembled WGS sequence"/>
</dbReference>
<dbReference type="EMBL" id="JAFBDZ010000002">
    <property type="protein sequence ID" value="MBM7585631.1"/>
    <property type="molecule type" value="Genomic_DNA"/>
</dbReference>
<name>A0ABS2NCP1_9BACI</name>
<proteinExistence type="inferred from homology"/>
<accession>A0ABS2NCP1</accession>
<reference evidence="6 7" key="1">
    <citation type="submission" date="2021-01" db="EMBL/GenBank/DDBJ databases">
        <title>Genomic Encyclopedia of Type Strains, Phase IV (KMG-IV): sequencing the most valuable type-strain genomes for metagenomic binning, comparative biology and taxonomic classification.</title>
        <authorList>
            <person name="Goeker M."/>
        </authorList>
    </citation>
    <scope>NUCLEOTIDE SEQUENCE [LARGE SCALE GENOMIC DNA]</scope>
    <source>
        <strain evidence="6 7">DSM 24834</strain>
    </source>
</reference>
<dbReference type="InterPro" id="IPR007324">
    <property type="entry name" value="Sugar-bd_dom_put"/>
</dbReference>
<dbReference type="Gene3D" id="1.10.10.10">
    <property type="entry name" value="Winged helix-like DNA-binding domain superfamily/Winged helix DNA-binding domain"/>
    <property type="match status" value="1"/>
</dbReference>
<dbReference type="SUPFAM" id="SSF100950">
    <property type="entry name" value="NagB/RpiA/CoA transferase-like"/>
    <property type="match status" value="1"/>
</dbReference>
<evidence type="ECO:0000313" key="6">
    <source>
        <dbReference type="EMBL" id="MBM7585631.1"/>
    </source>
</evidence>
<evidence type="ECO:0000259" key="5">
    <source>
        <dbReference type="Pfam" id="PF04198"/>
    </source>
</evidence>
<keyword evidence="3" id="KW-0238">DNA-binding</keyword>
<sequence>MSEMEKDQLSIEVAKLYYLSSLGQQQIADKLKLSRPAISRLLSYAKEKGYVQIEIRDPYTDIDQLARDVKERYGLEDIIVTSSPSDDYETIKQFISEAAAVYLQNHVKQGDILGVSWGTTIYETSKHLLKQPIKGVTVVQLKGGISHSKVMTHAYETIDMFADAFNTIPMHLPLPVVFDNAQVKNQVEEDRHIRRIIEMGRQANIAVFTVGTVRDKALLFKLGYFSSDEKELLQKEAVGDICSRFFNEKGEIVHEEINNRTIGIELQELEQKEKAILVAGGKRKLKAIKGALTGKHANVLITDQYTAENLLRDD</sequence>
<evidence type="ECO:0000256" key="2">
    <source>
        <dbReference type="ARBA" id="ARBA00023015"/>
    </source>
</evidence>
<comment type="caution">
    <text evidence="6">The sequence shown here is derived from an EMBL/GenBank/DDBJ whole genome shotgun (WGS) entry which is preliminary data.</text>
</comment>
<organism evidence="6 7">
    <name type="scientific">Rossellomorea pakistanensis</name>
    <dbReference type="NCBI Taxonomy" id="992288"/>
    <lineage>
        <taxon>Bacteria</taxon>
        <taxon>Bacillati</taxon>
        <taxon>Bacillota</taxon>
        <taxon>Bacilli</taxon>
        <taxon>Bacillales</taxon>
        <taxon>Bacillaceae</taxon>
        <taxon>Rossellomorea</taxon>
    </lineage>
</organism>
<dbReference type="InterPro" id="IPR051054">
    <property type="entry name" value="SorC_transcr_regulators"/>
</dbReference>
<dbReference type="InterPro" id="IPR037171">
    <property type="entry name" value="NagB/RpiA_transferase-like"/>
</dbReference>
<keyword evidence="7" id="KW-1185">Reference proteome</keyword>
<dbReference type="Gene3D" id="3.40.50.1360">
    <property type="match status" value="1"/>
</dbReference>
<gene>
    <name evidence="6" type="ORF">JOC86_002173</name>
</gene>
<keyword evidence="4" id="KW-0804">Transcription</keyword>
<dbReference type="PANTHER" id="PTHR34294">
    <property type="entry name" value="TRANSCRIPTIONAL REGULATOR-RELATED"/>
    <property type="match status" value="1"/>
</dbReference>
<evidence type="ECO:0000256" key="1">
    <source>
        <dbReference type="ARBA" id="ARBA00010466"/>
    </source>
</evidence>
<evidence type="ECO:0000256" key="3">
    <source>
        <dbReference type="ARBA" id="ARBA00023125"/>
    </source>
</evidence>
<dbReference type="PANTHER" id="PTHR34294:SF1">
    <property type="entry name" value="TRANSCRIPTIONAL REGULATOR LSRR"/>
    <property type="match status" value="1"/>
</dbReference>
<dbReference type="InterPro" id="IPR036388">
    <property type="entry name" value="WH-like_DNA-bd_sf"/>
</dbReference>
<dbReference type="Pfam" id="PF04198">
    <property type="entry name" value="Sugar-bind"/>
    <property type="match status" value="1"/>
</dbReference>
<dbReference type="RefSeq" id="WP_205171977.1">
    <property type="nucleotide sequence ID" value="NZ_JAFBDZ010000002.1"/>
</dbReference>
<feature type="domain" description="Sugar-binding" evidence="5">
    <location>
        <begin position="58"/>
        <end position="312"/>
    </location>
</feature>
<protein>
    <submittedName>
        <fullName evidence="6">Deoxyribonucleoside regulator</fullName>
    </submittedName>
</protein>
<comment type="similarity">
    <text evidence="1">Belongs to the SorC transcriptional regulatory family.</text>
</comment>
<evidence type="ECO:0000256" key="4">
    <source>
        <dbReference type="ARBA" id="ARBA00023163"/>
    </source>
</evidence>
<evidence type="ECO:0000313" key="7">
    <source>
        <dbReference type="Proteomes" id="UP001646157"/>
    </source>
</evidence>